<proteinExistence type="predicted"/>
<protein>
    <submittedName>
        <fullName evidence="1">Uncharacterized protein</fullName>
    </submittedName>
</protein>
<accession>A0A1M6KMZ8</accession>
<keyword evidence="2" id="KW-1185">Reference proteome</keyword>
<dbReference type="EMBL" id="FQZQ01000010">
    <property type="protein sequence ID" value="SHJ60301.1"/>
    <property type="molecule type" value="Genomic_DNA"/>
</dbReference>
<dbReference type="OrthoDB" id="197007at2"/>
<reference evidence="2" key="1">
    <citation type="submission" date="2016-11" db="EMBL/GenBank/DDBJ databases">
        <authorList>
            <person name="Varghese N."/>
            <person name="Submissions S."/>
        </authorList>
    </citation>
    <scope>NUCLEOTIDE SEQUENCE [LARGE SCALE GENOMIC DNA]</scope>
    <source>
        <strain evidence="2">DSM 100564</strain>
    </source>
</reference>
<dbReference type="Proteomes" id="UP000183982">
    <property type="component" value="Unassembled WGS sequence"/>
</dbReference>
<gene>
    <name evidence="1" type="ORF">SAMN05444000_110149</name>
</gene>
<name>A0A1M6KMZ8_9RHOB</name>
<dbReference type="RefSeq" id="WP_073252391.1">
    <property type="nucleotide sequence ID" value="NZ_FQZQ01000010.1"/>
</dbReference>
<evidence type="ECO:0000313" key="1">
    <source>
        <dbReference type="EMBL" id="SHJ60301.1"/>
    </source>
</evidence>
<organism evidence="1 2">
    <name type="scientific">Shimia gijangensis</name>
    <dbReference type="NCBI Taxonomy" id="1470563"/>
    <lineage>
        <taxon>Bacteria</taxon>
        <taxon>Pseudomonadati</taxon>
        <taxon>Pseudomonadota</taxon>
        <taxon>Alphaproteobacteria</taxon>
        <taxon>Rhodobacterales</taxon>
        <taxon>Roseobacteraceae</taxon>
    </lineage>
</organism>
<dbReference type="AlphaFoldDB" id="A0A1M6KMZ8"/>
<evidence type="ECO:0000313" key="2">
    <source>
        <dbReference type="Proteomes" id="UP000183982"/>
    </source>
</evidence>
<sequence length="81" mass="9488">MDFVFDKLETEQGFLNAIETAKKSIEQLVSIGYLEHGEEWWKAWSDHDLKWSDRTPSYVTIPEEQIPLLLSEARHVVQVID</sequence>